<dbReference type="EMBL" id="BOLY01000005">
    <property type="protein sequence ID" value="GIZ45704.1"/>
    <property type="molecule type" value="Genomic_DNA"/>
</dbReference>
<feature type="signal peptide" evidence="1">
    <location>
        <begin position="1"/>
        <end position="21"/>
    </location>
</feature>
<protein>
    <recommendedName>
        <fullName evidence="4">Beta gamma crystallin protein</fullName>
    </recommendedName>
</protein>
<reference evidence="2 3" key="1">
    <citation type="submission" date="2021-01" db="EMBL/GenBank/DDBJ databases">
        <title>Cercospora kikuchii MAFF 305040 whole genome shotgun sequence.</title>
        <authorList>
            <person name="Kashiwa T."/>
            <person name="Suzuki T."/>
        </authorList>
    </citation>
    <scope>NUCLEOTIDE SEQUENCE [LARGE SCALE GENOMIC DNA]</scope>
    <source>
        <strain evidence="2 3">MAFF 305040</strain>
    </source>
</reference>
<feature type="chain" id="PRO_5040198435" description="Beta gamma crystallin protein" evidence="1">
    <location>
        <begin position="22"/>
        <end position="130"/>
    </location>
</feature>
<sequence length="130" mass="14193">MFSIPTIITALLAAGAPLVASAPVATENKLEARQNPTVVRLFRHRNHNGNDYSDMGIEEAGKCQSLPTSIIKDVSSFKLGVWKCRFFEGANCSGHNQWFDSDWNDLRVGGGSYGYKGESNDDYSSAICSL</sequence>
<proteinExistence type="predicted"/>
<dbReference type="Proteomes" id="UP000825890">
    <property type="component" value="Unassembled WGS sequence"/>
</dbReference>
<evidence type="ECO:0000256" key="1">
    <source>
        <dbReference type="SAM" id="SignalP"/>
    </source>
</evidence>
<comment type="caution">
    <text evidence="2">The sequence shown here is derived from an EMBL/GenBank/DDBJ whole genome shotgun (WGS) entry which is preliminary data.</text>
</comment>
<evidence type="ECO:0008006" key="4">
    <source>
        <dbReference type="Google" id="ProtNLM"/>
    </source>
</evidence>
<evidence type="ECO:0000313" key="2">
    <source>
        <dbReference type="EMBL" id="GIZ45704.1"/>
    </source>
</evidence>
<keyword evidence="3" id="KW-1185">Reference proteome</keyword>
<dbReference type="AlphaFoldDB" id="A0A9P3FJN5"/>
<organism evidence="2 3">
    <name type="scientific">Cercospora kikuchii</name>
    <dbReference type="NCBI Taxonomy" id="84275"/>
    <lineage>
        <taxon>Eukaryota</taxon>
        <taxon>Fungi</taxon>
        <taxon>Dikarya</taxon>
        <taxon>Ascomycota</taxon>
        <taxon>Pezizomycotina</taxon>
        <taxon>Dothideomycetes</taxon>
        <taxon>Dothideomycetidae</taxon>
        <taxon>Mycosphaerellales</taxon>
        <taxon>Mycosphaerellaceae</taxon>
        <taxon>Cercospora</taxon>
    </lineage>
</organism>
<gene>
    <name evidence="2" type="ORF">CKM354_000886100</name>
</gene>
<dbReference type="OrthoDB" id="3641806at2759"/>
<evidence type="ECO:0000313" key="3">
    <source>
        <dbReference type="Proteomes" id="UP000825890"/>
    </source>
</evidence>
<name>A0A9P3FJN5_9PEZI</name>
<dbReference type="Gene3D" id="2.60.20.10">
    <property type="entry name" value="Crystallins"/>
    <property type="match status" value="1"/>
</dbReference>
<accession>A0A9P3FJN5</accession>
<dbReference type="GeneID" id="68294436"/>
<keyword evidence="1" id="KW-0732">Signal</keyword>
<dbReference type="RefSeq" id="XP_044660191.1">
    <property type="nucleotide sequence ID" value="XM_044804256.1"/>
</dbReference>